<keyword evidence="1" id="KW-0472">Membrane</keyword>
<keyword evidence="1" id="KW-1133">Transmembrane helix</keyword>
<feature type="transmembrane region" description="Helical" evidence="1">
    <location>
        <begin position="21"/>
        <end position="45"/>
    </location>
</feature>
<comment type="caution">
    <text evidence="2">The sequence shown here is derived from an EMBL/GenBank/DDBJ whole genome shotgun (WGS) entry which is preliminary data.</text>
</comment>
<dbReference type="AlphaFoldDB" id="A0AA37U4L7"/>
<organism evidence="2 3">
    <name type="scientific">Alicyclobacillus hesperidum</name>
    <dbReference type="NCBI Taxonomy" id="89784"/>
    <lineage>
        <taxon>Bacteria</taxon>
        <taxon>Bacillati</taxon>
        <taxon>Bacillota</taxon>
        <taxon>Bacilli</taxon>
        <taxon>Bacillales</taxon>
        <taxon>Alicyclobacillaceae</taxon>
        <taxon>Alicyclobacillus</taxon>
    </lineage>
</organism>
<dbReference type="EMBL" id="BSRA01000011">
    <property type="protein sequence ID" value="GLV14325.1"/>
    <property type="molecule type" value="Genomic_DNA"/>
</dbReference>
<protein>
    <submittedName>
        <fullName evidence="2">Uncharacterized protein</fullName>
    </submittedName>
</protein>
<evidence type="ECO:0000256" key="1">
    <source>
        <dbReference type="SAM" id="Phobius"/>
    </source>
</evidence>
<reference evidence="2" key="1">
    <citation type="submission" date="2023-02" db="EMBL/GenBank/DDBJ databases">
        <title>Proposal of a novel subspecies: Alicyclobacillus hesperidum subspecies aegle.</title>
        <authorList>
            <person name="Goto K."/>
            <person name="Fujii T."/>
            <person name="Yasui K."/>
            <person name="Mochida K."/>
            <person name="Kato-Tanaka Y."/>
            <person name="Morohoshi S."/>
            <person name="An S.Y."/>
            <person name="Kasai H."/>
            <person name="Yokota A."/>
        </authorList>
    </citation>
    <scope>NUCLEOTIDE SEQUENCE</scope>
    <source>
        <strain evidence="2">DSM 12766</strain>
    </source>
</reference>
<gene>
    <name evidence="2" type="ORF">Heshes_20090</name>
</gene>
<accession>A0AA37U4L7</accession>
<evidence type="ECO:0000313" key="2">
    <source>
        <dbReference type="EMBL" id="GLV14325.1"/>
    </source>
</evidence>
<keyword evidence="1" id="KW-0812">Transmembrane</keyword>
<evidence type="ECO:0000313" key="3">
    <source>
        <dbReference type="Proteomes" id="UP001157137"/>
    </source>
</evidence>
<dbReference type="Proteomes" id="UP001157137">
    <property type="component" value="Unassembled WGS sequence"/>
</dbReference>
<proteinExistence type="predicted"/>
<sequence length="169" mass="18261">MKCVWRNEIPERRSVSISAESGFTLVWSVVLVVLLATVVSGAIAWTDYALHTGGRTMVSEIAAQYQADNQVESSFNQIESVIQNILQPQKFISPAAANLAVQTGVIGALKVQGYASVYLGSYSDGQGVLHEMVRSTLSGSSLILDIQLQQQSQKGPSSLFYTYSSVRAV</sequence>
<name>A0AA37U4L7_9BACL</name>